<evidence type="ECO:0000313" key="4">
    <source>
        <dbReference type="Proteomes" id="UP001328107"/>
    </source>
</evidence>
<gene>
    <name evidence="3" type="ORF">PMAYCL1PPCAC_11509</name>
</gene>
<keyword evidence="2" id="KW-1133">Transmembrane helix</keyword>
<sequence length="429" mass="50037">LEPLNNRPDLFFKGPEGIIYTEGEQHVLLFSQSREMTVSLPVTNAASPLLHYAGCLFGSYFYTKKKGLFRDLNYLLVRVDLQLLTYRVLRETDSSSVIFFHRQPYYLVRYGILSNTWLVKHFENIDEPEQVNLSGISLDDSLLIYKDDKMVVLRKGRREWSEVAENVLVIQHPDLDSKCTAFTDRGEANIYVAFSTKAELMILDTDSFAMETVPLPDVVDIRWASSEEIIFACVQSSELSVVRLPDRYWKSKSLMEDQCRASENVRIMDDLRQEKRRNEQKIMQLERDLDRTLHECENLHATNDEMRSSRKASIILVFAIFVLWISQNIDTIISILFATIIAYLLYRNSNRRDVMAEKFDEEQPKKQEESADKKIAEVPEDGENLMKRYSKLEKKYRQVLMQLGRQNQAHNLTQLATEESKNEGFIDRQ</sequence>
<feature type="coiled-coil region" evidence="1">
    <location>
        <begin position="268"/>
        <end position="302"/>
    </location>
</feature>
<accession>A0AAN5CFK5</accession>
<keyword evidence="1" id="KW-0175">Coiled coil</keyword>
<evidence type="ECO:0000256" key="1">
    <source>
        <dbReference type="SAM" id="Coils"/>
    </source>
</evidence>
<dbReference type="Proteomes" id="UP001328107">
    <property type="component" value="Unassembled WGS sequence"/>
</dbReference>
<reference evidence="4" key="1">
    <citation type="submission" date="2022-10" db="EMBL/GenBank/DDBJ databases">
        <title>Genome assembly of Pristionchus species.</title>
        <authorList>
            <person name="Yoshida K."/>
            <person name="Sommer R.J."/>
        </authorList>
    </citation>
    <scope>NUCLEOTIDE SEQUENCE [LARGE SCALE GENOMIC DNA]</scope>
    <source>
        <strain evidence="4">RS5460</strain>
    </source>
</reference>
<keyword evidence="2" id="KW-0812">Transmembrane</keyword>
<evidence type="ECO:0000313" key="3">
    <source>
        <dbReference type="EMBL" id="GMR41314.1"/>
    </source>
</evidence>
<feature type="transmembrane region" description="Helical" evidence="2">
    <location>
        <begin position="313"/>
        <end position="346"/>
    </location>
</feature>
<keyword evidence="4" id="KW-1185">Reference proteome</keyword>
<feature type="non-terminal residue" evidence="3">
    <location>
        <position position="1"/>
    </location>
</feature>
<proteinExistence type="predicted"/>
<evidence type="ECO:0000256" key="2">
    <source>
        <dbReference type="SAM" id="Phobius"/>
    </source>
</evidence>
<comment type="caution">
    <text evidence="3">The sequence shown here is derived from an EMBL/GenBank/DDBJ whole genome shotgun (WGS) entry which is preliminary data.</text>
</comment>
<dbReference type="AlphaFoldDB" id="A0AAN5CFK5"/>
<dbReference type="EMBL" id="BTRK01000003">
    <property type="protein sequence ID" value="GMR41314.1"/>
    <property type="molecule type" value="Genomic_DNA"/>
</dbReference>
<protein>
    <submittedName>
        <fullName evidence="3">Uncharacterized protein</fullName>
    </submittedName>
</protein>
<keyword evidence="2" id="KW-0472">Membrane</keyword>
<organism evidence="3 4">
    <name type="scientific">Pristionchus mayeri</name>
    <dbReference type="NCBI Taxonomy" id="1317129"/>
    <lineage>
        <taxon>Eukaryota</taxon>
        <taxon>Metazoa</taxon>
        <taxon>Ecdysozoa</taxon>
        <taxon>Nematoda</taxon>
        <taxon>Chromadorea</taxon>
        <taxon>Rhabditida</taxon>
        <taxon>Rhabditina</taxon>
        <taxon>Diplogasteromorpha</taxon>
        <taxon>Diplogasteroidea</taxon>
        <taxon>Neodiplogasteridae</taxon>
        <taxon>Pristionchus</taxon>
    </lineage>
</organism>
<name>A0AAN5CFK5_9BILA</name>